<dbReference type="SUPFAM" id="SSF55874">
    <property type="entry name" value="ATPase domain of HSP90 chaperone/DNA topoisomerase II/histidine kinase"/>
    <property type="match status" value="1"/>
</dbReference>
<dbReference type="Proteomes" id="UP001328733">
    <property type="component" value="Unassembled WGS sequence"/>
</dbReference>
<keyword evidence="3" id="KW-0597">Phosphoprotein</keyword>
<proteinExistence type="predicted"/>
<dbReference type="SUPFAM" id="SSF55781">
    <property type="entry name" value="GAF domain-like"/>
    <property type="match status" value="1"/>
</dbReference>
<dbReference type="SMART" id="SM00388">
    <property type="entry name" value="HisKA"/>
    <property type="match status" value="1"/>
</dbReference>
<dbReference type="RefSeq" id="WP_332867466.1">
    <property type="nucleotide sequence ID" value="NZ_JBAFSM010000069.1"/>
</dbReference>
<evidence type="ECO:0000256" key="3">
    <source>
        <dbReference type="ARBA" id="ARBA00022553"/>
    </source>
</evidence>
<evidence type="ECO:0000313" key="9">
    <source>
        <dbReference type="Proteomes" id="UP001328733"/>
    </source>
</evidence>
<organism evidence="8 9">
    <name type="scientific">Pannus brasiliensis CCIBt3594</name>
    <dbReference type="NCBI Taxonomy" id="1427578"/>
    <lineage>
        <taxon>Bacteria</taxon>
        <taxon>Bacillati</taxon>
        <taxon>Cyanobacteriota</taxon>
        <taxon>Cyanophyceae</taxon>
        <taxon>Oscillatoriophycideae</taxon>
        <taxon>Chroococcales</taxon>
        <taxon>Microcystaceae</taxon>
        <taxon>Pannus</taxon>
    </lineage>
</organism>
<dbReference type="PANTHER" id="PTHR43711:SF26">
    <property type="entry name" value="SENSOR HISTIDINE KINASE RCSC"/>
    <property type="match status" value="1"/>
</dbReference>
<comment type="catalytic activity">
    <reaction evidence="1">
        <text>ATP + protein L-histidine = ADP + protein N-phospho-L-histidine.</text>
        <dbReference type="EC" id="2.7.13.3"/>
    </reaction>
</comment>
<dbReference type="AlphaFoldDB" id="A0AAW9QQE7"/>
<dbReference type="InterPro" id="IPR003594">
    <property type="entry name" value="HATPase_dom"/>
</dbReference>
<evidence type="ECO:0000256" key="5">
    <source>
        <dbReference type="ARBA" id="ARBA00022777"/>
    </source>
</evidence>
<dbReference type="InterPro" id="IPR005467">
    <property type="entry name" value="His_kinase_dom"/>
</dbReference>
<evidence type="ECO:0000256" key="2">
    <source>
        <dbReference type="ARBA" id="ARBA00012438"/>
    </source>
</evidence>
<name>A0AAW9QQE7_9CHRO</name>
<dbReference type="CDD" id="cd00075">
    <property type="entry name" value="HATPase"/>
    <property type="match status" value="1"/>
</dbReference>
<evidence type="ECO:0000313" key="8">
    <source>
        <dbReference type="EMBL" id="MEG3439995.1"/>
    </source>
</evidence>
<protein>
    <recommendedName>
        <fullName evidence="2">histidine kinase</fullName>
        <ecNumber evidence="2">2.7.13.3</ecNumber>
    </recommendedName>
</protein>
<dbReference type="EC" id="2.7.13.3" evidence="2"/>
<keyword evidence="6" id="KW-0902">Two-component regulatory system</keyword>
<evidence type="ECO:0000256" key="4">
    <source>
        <dbReference type="ARBA" id="ARBA00022679"/>
    </source>
</evidence>
<dbReference type="CDD" id="cd00082">
    <property type="entry name" value="HisKA"/>
    <property type="match status" value="1"/>
</dbReference>
<dbReference type="PROSITE" id="PS50109">
    <property type="entry name" value="HIS_KIN"/>
    <property type="match status" value="1"/>
</dbReference>
<dbReference type="Gene3D" id="3.30.450.40">
    <property type="match status" value="1"/>
</dbReference>
<accession>A0AAW9QQE7</accession>
<dbReference type="Gene3D" id="3.30.565.10">
    <property type="entry name" value="Histidine kinase-like ATPase, C-terminal domain"/>
    <property type="match status" value="1"/>
</dbReference>
<dbReference type="InterPro" id="IPR003661">
    <property type="entry name" value="HisK_dim/P_dom"/>
</dbReference>
<sequence length="416" mass="46888">MTSSFPLLGSPSPDFIALCQAQVDILTEQMEADRCAIYLTQPRSSELIPIVVYPAVVPREEKPRSLNPAGEKTERLPPVKLEDIPTIWTGSDRDRLILPLMYEDQMVGLLVTGRDNRRWGNEELARVDKIARTLAIACLMDRRQQWYERRWNEERYRRTWERERLDVFLHQVRNPLTALKTFGKLLLKRLLPDDANSAAIAGILRESDRVRDLIAEFEADIDHEEPETVDIERIDGQDSPTAFLLPSIESELDSINPLEILDPLILSATEVARERGIRLETDFPDTISKVRANTAGLREVLSNLIDNALKYTPKGGCVEVSGREIADGVEIEVSDTGYGIPEEDRSNLFRRHYRGVQAKGEIPGTGLGLAIAKELIERMGGSIDFTSPNPRNSDDKYPGTVFRVRLQGESGDRSNG</sequence>
<dbReference type="SMART" id="SM00387">
    <property type="entry name" value="HATPase_c"/>
    <property type="match status" value="1"/>
</dbReference>
<feature type="domain" description="Histidine kinase" evidence="7">
    <location>
        <begin position="167"/>
        <end position="410"/>
    </location>
</feature>
<dbReference type="InterPro" id="IPR004358">
    <property type="entry name" value="Sig_transdc_His_kin-like_C"/>
</dbReference>
<reference evidence="8 9" key="1">
    <citation type="submission" date="2024-01" db="EMBL/GenBank/DDBJ databases">
        <title>Genomic insights into the taxonomy and metabolism of the cyanobacterium Pannus brasiliensis CCIBt3594.</title>
        <authorList>
            <person name="Machado M."/>
            <person name="Botero N.B."/>
            <person name="Andreote A.P.D."/>
            <person name="Feitosa A.M.T."/>
            <person name="Popin R."/>
            <person name="Sivonen K."/>
            <person name="Fiore M.F."/>
        </authorList>
    </citation>
    <scope>NUCLEOTIDE SEQUENCE [LARGE SCALE GENOMIC DNA]</scope>
    <source>
        <strain evidence="8 9">CCIBt3594</strain>
    </source>
</reference>
<dbReference type="InterPro" id="IPR003018">
    <property type="entry name" value="GAF"/>
</dbReference>
<dbReference type="EMBL" id="JBAFSM010000069">
    <property type="protein sequence ID" value="MEG3439995.1"/>
    <property type="molecule type" value="Genomic_DNA"/>
</dbReference>
<dbReference type="InterPro" id="IPR036890">
    <property type="entry name" value="HATPase_C_sf"/>
</dbReference>
<gene>
    <name evidence="8" type="ORF">V0288_22900</name>
</gene>
<dbReference type="InterPro" id="IPR036097">
    <property type="entry name" value="HisK_dim/P_sf"/>
</dbReference>
<dbReference type="InterPro" id="IPR029016">
    <property type="entry name" value="GAF-like_dom_sf"/>
</dbReference>
<evidence type="ECO:0000259" key="7">
    <source>
        <dbReference type="PROSITE" id="PS50109"/>
    </source>
</evidence>
<keyword evidence="4" id="KW-0808">Transferase</keyword>
<dbReference type="PRINTS" id="PR00344">
    <property type="entry name" value="BCTRLSENSOR"/>
</dbReference>
<dbReference type="GO" id="GO:0000155">
    <property type="term" value="F:phosphorelay sensor kinase activity"/>
    <property type="evidence" value="ECO:0007669"/>
    <property type="project" value="InterPro"/>
</dbReference>
<evidence type="ECO:0000256" key="6">
    <source>
        <dbReference type="ARBA" id="ARBA00023012"/>
    </source>
</evidence>
<dbReference type="PANTHER" id="PTHR43711">
    <property type="entry name" value="TWO-COMPONENT HISTIDINE KINASE"/>
    <property type="match status" value="1"/>
</dbReference>
<dbReference type="Pfam" id="PF13492">
    <property type="entry name" value="GAF_3"/>
    <property type="match status" value="1"/>
</dbReference>
<keyword evidence="5 8" id="KW-0418">Kinase</keyword>
<dbReference type="Pfam" id="PF02518">
    <property type="entry name" value="HATPase_c"/>
    <property type="match status" value="1"/>
</dbReference>
<keyword evidence="9" id="KW-1185">Reference proteome</keyword>
<dbReference type="SMART" id="SM00065">
    <property type="entry name" value="GAF"/>
    <property type="match status" value="1"/>
</dbReference>
<comment type="caution">
    <text evidence="8">The sequence shown here is derived from an EMBL/GenBank/DDBJ whole genome shotgun (WGS) entry which is preliminary data.</text>
</comment>
<dbReference type="SUPFAM" id="SSF47384">
    <property type="entry name" value="Homodimeric domain of signal transducing histidine kinase"/>
    <property type="match status" value="1"/>
</dbReference>
<dbReference type="InterPro" id="IPR050736">
    <property type="entry name" value="Sensor_HK_Regulatory"/>
</dbReference>
<evidence type="ECO:0000256" key="1">
    <source>
        <dbReference type="ARBA" id="ARBA00000085"/>
    </source>
</evidence>
<dbReference type="Gene3D" id="1.10.287.130">
    <property type="match status" value="1"/>
</dbReference>